<sequence length="634" mass="69490">MDAQTVLDYHRRTEHHVDRYAAGPETLDWDAQPNPFREFAGAARIPLPLRTTRDGRDDPRPFAELPAAQPYPFDLPSLAYLLELSMGLAAWKEYGPDRWALRCNPSSGNLHPTECYVLVFGLAGLHDGLYHYVSRDHALERRWQPADNQNAITPSLHIGLTSINWREAWKYGERAFRYCQLDTGHAIGALRYAAALLGWGVGMVPNLDHDQLAGLMGLDRGDDFAKAEPEEPELLLGVTVPGKTDSAPVAPNLIAEGSWTGSANLLDPHPFYRWPIIDQVAEASRAPHPAAHPAAEAEFVGAEGENGSELWPEHWHATWPEITRTPRTDTSAAESKQSGPLTAAVVPPPLSAPRTATAVIRGRRSAQHFNPKVAMPADTFFDILARLLPPEIASGETGDPPRLPWDSLPVEPHLHLLIFVHRVAGLQPGLYALPRSAEGETILRDQLHAGFAWQPIEVVTDESAEVGSEIAGKLAEATANEGESVQPGQTGGHRQERLPLYLLLPGDLRRVAKGFSCQQSIASDSCFALSMVAEFAPLIEEAPERYRHLHWEAGLIGQVLYLEAEAAGFNGTGIGCFFDAATREGFGIKDDRLTPLYHFTVGQALFDSRISTLPPYPHRTNTEQPADQAGAAQQ</sequence>
<dbReference type="PANTHER" id="PTHR42741">
    <property type="entry name" value="NITROREDUCTASE FAMILY PROTEIN"/>
    <property type="match status" value="1"/>
</dbReference>
<feature type="domain" description="Nitroreductase" evidence="2">
    <location>
        <begin position="538"/>
        <end position="602"/>
    </location>
</feature>
<protein>
    <recommendedName>
        <fullName evidence="2">Nitroreductase domain-containing protein</fullName>
    </recommendedName>
</protein>
<dbReference type="InterPro" id="IPR000415">
    <property type="entry name" value="Nitroreductase-like"/>
</dbReference>
<dbReference type="SUPFAM" id="SSF55469">
    <property type="entry name" value="FMN-dependent nitroreductase-like"/>
    <property type="match status" value="2"/>
</dbReference>
<feature type="region of interest" description="Disordered" evidence="1">
    <location>
        <begin position="326"/>
        <end position="348"/>
    </location>
</feature>
<evidence type="ECO:0000313" key="4">
    <source>
        <dbReference type="Proteomes" id="UP000078596"/>
    </source>
</evidence>
<dbReference type="AlphaFoldDB" id="A0A191ZED4"/>
<proteinExistence type="predicted"/>
<dbReference type="Proteomes" id="UP000078596">
    <property type="component" value="Chromosome"/>
</dbReference>
<reference evidence="3 4" key="1">
    <citation type="submission" date="2016-06" db="EMBL/GenBank/DDBJ databases">
        <title>Insight into the functional genes involving in sulfur oxidation in Pearl River water.</title>
        <authorList>
            <person name="Luo J."/>
            <person name="Tan X."/>
            <person name="Lin W."/>
        </authorList>
    </citation>
    <scope>NUCLEOTIDE SEQUENCE [LARGE SCALE GENOMIC DNA]</scope>
    <source>
        <strain evidence="3 4">LS2</strain>
    </source>
</reference>
<feature type="domain" description="Nitroreductase" evidence="2">
    <location>
        <begin position="102"/>
        <end position="220"/>
    </location>
</feature>
<evidence type="ECO:0000256" key="1">
    <source>
        <dbReference type="SAM" id="MobiDB-lite"/>
    </source>
</evidence>
<dbReference type="KEGG" id="haz:A9404_01535"/>
<dbReference type="GO" id="GO:0016491">
    <property type="term" value="F:oxidoreductase activity"/>
    <property type="evidence" value="ECO:0007669"/>
    <property type="project" value="InterPro"/>
</dbReference>
<dbReference type="Gene3D" id="3.40.109.10">
    <property type="entry name" value="NADH Oxidase"/>
    <property type="match status" value="2"/>
</dbReference>
<dbReference type="CDD" id="cd02142">
    <property type="entry name" value="McbC_SagB-like_oxidoreductase"/>
    <property type="match status" value="1"/>
</dbReference>
<dbReference type="NCBIfam" id="TIGR03605">
    <property type="entry name" value="antibiot_sagB"/>
    <property type="match status" value="1"/>
</dbReference>
<name>A0A191ZED4_9GAMM</name>
<keyword evidence="4" id="KW-1185">Reference proteome</keyword>
<dbReference type="EMBL" id="CP016027">
    <property type="protein sequence ID" value="ANJ66229.1"/>
    <property type="molecule type" value="Genomic_DNA"/>
</dbReference>
<feature type="region of interest" description="Disordered" evidence="1">
    <location>
        <begin position="614"/>
        <end position="634"/>
    </location>
</feature>
<accession>A0A191ZED4</accession>
<dbReference type="STRING" id="1860122.A9404_01535"/>
<organism evidence="3 4">
    <name type="scientific">Halothiobacillus diazotrophicus</name>
    <dbReference type="NCBI Taxonomy" id="1860122"/>
    <lineage>
        <taxon>Bacteria</taxon>
        <taxon>Pseudomonadati</taxon>
        <taxon>Pseudomonadota</taxon>
        <taxon>Gammaproteobacteria</taxon>
        <taxon>Chromatiales</taxon>
        <taxon>Halothiobacillaceae</taxon>
        <taxon>Halothiobacillus</taxon>
    </lineage>
</organism>
<dbReference type="InterPro" id="IPR029479">
    <property type="entry name" value="Nitroreductase"/>
</dbReference>
<feature type="compositionally biased region" description="Polar residues" evidence="1">
    <location>
        <begin position="328"/>
        <end position="340"/>
    </location>
</feature>
<dbReference type="InterPro" id="IPR020051">
    <property type="entry name" value="SagB-type_dehydrogenase"/>
</dbReference>
<dbReference type="PANTHER" id="PTHR42741:SF3">
    <property type="entry name" value="NITROREDUCTASE FAMILY PROTEIN"/>
    <property type="match status" value="1"/>
</dbReference>
<gene>
    <name evidence="3" type="ORF">A9404_01535</name>
</gene>
<evidence type="ECO:0000259" key="2">
    <source>
        <dbReference type="Pfam" id="PF00881"/>
    </source>
</evidence>
<evidence type="ECO:0000313" key="3">
    <source>
        <dbReference type="EMBL" id="ANJ66229.1"/>
    </source>
</evidence>
<dbReference type="Pfam" id="PF00881">
    <property type="entry name" value="Nitroreductase"/>
    <property type="match status" value="2"/>
</dbReference>